<dbReference type="Gene3D" id="3.40.630.30">
    <property type="match status" value="1"/>
</dbReference>
<evidence type="ECO:0000313" key="2">
    <source>
        <dbReference type="EMBL" id="OZI45928.1"/>
    </source>
</evidence>
<keyword evidence="3" id="KW-1185">Reference proteome</keyword>
<dbReference type="GO" id="GO:0016747">
    <property type="term" value="F:acyltransferase activity, transferring groups other than amino-acyl groups"/>
    <property type="evidence" value="ECO:0007669"/>
    <property type="project" value="InterPro"/>
</dbReference>
<dbReference type="EMBL" id="NEVP01000012">
    <property type="protein sequence ID" value="OZI45928.1"/>
    <property type="molecule type" value="Genomic_DNA"/>
</dbReference>
<evidence type="ECO:0000313" key="3">
    <source>
        <dbReference type="Proteomes" id="UP000216913"/>
    </source>
</evidence>
<dbReference type="InterPro" id="IPR000182">
    <property type="entry name" value="GNAT_dom"/>
</dbReference>
<sequence length="122" mass="13992">MRESLEALGRFDPERARRRLIEGFVPEYARHIETPAERIGFYVLQPEDDALHLKHFYLWPRHCGQGHGRSVMQALQAQARMAGLPLRLNALRGSRANAFYLACGFVEEHADALDVYYGWHAG</sequence>
<dbReference type="SUPFAM" id="SSF55729">
    <property type="entry name" value="Acyl-CoA N-acyltransferases (Nat)"/>
    <property type="match status" value="1"/>
</dbReference>
<feature type="domain" description="N-acetyltransferase" evidence="1">
    <location>
        <begin position="1"/>
        <end position="122"/>
    </location>
</feature>
<dbReference type="InterPro" id="IPR016181">
    <property type="entry name" value="Acyl_CoA_acyltransferase"/>
</dbReference>
<gene>
    <name evidence="2" type="ORF">CAL25_21365</name>
</gene>
<dbReference type="Proteomes" id="UP000216913">
    <property type="component" value="Unassembled WGS sequence"/>
</dbReference>
<organism evidence="2 3">
    <name type="scientific">Bordetella genomosp. 5</name>
    <dbReference type="NCBI Taxonomy" id="1395608"/>
    <lineage>
        <taxon>Bacteria</taxon>
        <taxon>Pseudomonadati</taxon>
        <taxon>Pseudomonadota</taxon>
        <taxon>Betaproteobacteria</taxon>
        <taxon>Burkholderiales</taxon>
        <taxon>Alcaligenaceae</taxon>
        <taxon>Bordetella</taxon>
    </lineage>
</organism>
<evidence type="ECO:0000259" key="1">
    <source>
        <dbReference type="PROSITE" id="PS51186"/>
    </source>
</evidence>
<dbReference type="PROSITE" id="PS51186">
    <property type="entry name" value="GNAT"/>
    <property type="match status" value="1"/>
</dbReference>
<dbReference type="AlphaFoldDB" id="A0A261T8I3"/>
<dbReference type="Pfam" id="PF13508">
    <property type="entry name" value="Acetyltransf_7"/>
    <property type="match status" value="1"/>
</dbReference>
<comment type="caution">
    <text evidence="2">The sequence shown here is derived from an EMBL/GenBank/DDBJ whole genome shotgun (WGS) entry which is preliminary data.</text>
</comment>
<reference evidence="2 3" key="1">
    <citation type="submission" date="2017-05" db="EMBL/GenBank/DDBJ databases">
        <title>Complete and WGS of Bordetella genogroups.</title>
        <authorList>
            <person name="Spilker T."/>
            <person name="LiPuma J."/>
        </authorList>
    </citation>
    <scope>NUCLEOTIDE SEQUENCE [LARGE SCALE GENOMIC DNA]</scope>
    <source>
        <strain evidence="2 3">AU10456</strain>
    </source>
</reference>
<proteinExistence type="predicted"/>
<accession>A0A261T8I3</accession>
<protein>
    <recommendedName>
        <fullName evidence="1">N-acetyltransferase domain-containing protein</fullName>
    </recommendedName>
</protein>
<name>A0A261T8I3_9BORD</name>